<reference evidence="2" key="5">
    <citation type="submission" date="2025-09" db="UniProtKB">
        <authorList>
            <consortium name="Ensembl"/>
        </authorList>
    </citation>
    <scope>IDENTIFICATION</scope>
</reference>
<name>A0A4W4E061_ELEEL</name>
<dbReference type="AlphaFoldDB" id="A0A4W4E061"/>
<evidence type="ECO:0000313" key="3">
    <source>
        <dbReference type="Proteomes" id="UP000314983"/>
    </source>
</evidence>
<dbReference type="PROSITE" id="PS50004">
    <property type="entry name" value="C2"/>
    <property type="match status" value="1"/>
</dbReference>
<dbReference type="GO" id="GO:0001913">
    <property type="term" value="P:T cell mediated cytotoxicity"/>
    <property type="evidence" value="ECO:0007669"/>
    <property type="project" value="TreeGrafter"/>
</dbReference>
<keyword evidence="3" id="KW-1185">Reference proteome</keyword>
<sequence length="159" mass="18047">IASPPPLHQEFLQAVKSLYPTYDSQSYQNIIDRFDLYGDQFSRTDASVEVIYGDLIMHTAVIHGKDNPRWSESFEFGSITISLKNKLTFNVYDEDTYWNSDLLGTCDFDLKSGKWSEVCIDLHDCFHSVNVSTCALCLLHHPDTTPLVNLSVSLISSYL</sequence>
<dbReference type="InterPro" id="IPR052784">
    <property type="entry name" value="Perforin-1_pore-forming"/>
</dbReference>
<feature type="domain" description="C2" evidence="1">
    <location>
        <begin position="4"/>
        <end position="123"/>
    </location>
</feature>
<evidence type="ECO:0000313" key="2">
    <source>
        <dbReference type="Ensembl" id="ENSEEEP00000005188.2"/>
    </source>
</evidence>
<evidence type="ECO:0000259" key="1">
    <source>
        <dbReference type="PROSITE" id="PS50004"/>
    </source>
</evidence>
<dbReference type="GO" id="GO:0022829">
    <property type="term" value="F:wide pore channel activity"/>
    <property type="evidence" value="ECO:0007669"/>
    <property type="project" value="TreeGrafter"/>
</dbReference>
<dbReference type="GeneTree" id="ENSGT00990000214037"/>
<reference evidence="2" key="4">
    <citation type="submission" date="2025-08" db="UniProtKB">
        <authorList>
            <consortium name="Ensembl"/>
        </authorList>
    </citation>
    <scope>IDENTIFICATION</scope>
</reference>
<reference evidence="3" key="2">
    <citation type="journal article" date="2017" name="Sci. Adv.">
        <title>A tail of two voltages: Proteomic comparison of the three electric organs of the electric eel.</title>
        <authorList>
            <person name="Traeger L.L."/>
            <person name="Sabat G."/>
            <person name="Barrett-Wilt G.A."/>
            <person name="Wells G.B."/>
            <person name="Sussman M.R."/>
        </authorList>
    </citation>
    <scope>NUCLEOTIDE SEQUENCE [LARGE SCALE GENOMIC DNA]</scope>
</reference>
<dbReference type="Ensembl" id="ENSEEET00000005257.2">
    <property type="protein sequence ID" value="ENSEEEP00000005188.2"/>
    <property type="gene ID" value="ENSEEEG00000002704.2"/>
</dbReference>
<reference evidence="2" key="3">
    <citation type="submission" date="2020-05" db="EMBL/GenBank/DDBJ databases">
        <title>Electrophorus electricus (electric eel) genome, fEleEle1, primary haplotype.</title>
        <authorList>
            <person name="Myers G."/>
            <person name="Meyer A."/>
            <person name="Fedrigo O."/>
            <person name="Formenti G."/>
            <person name="Rhie A."/>
            <person name="Tracey A."/>
            <person name="Sims Y."/>
            <person name="Jarvis E.D."/>
        </authorList>
    </citation>
    <scope>NUCLEOTIDE SEQUENCE [LARGE SCALE GENOMIC DNA]</scope>
</reference>
<dbReference type="PANTHER" id="PTHR46096">
    <property type="entry name" value="PERFORIN-1"/>
    <property type="match status" value="1"/>
</dbReference>
<proteinExistence type="predicted"/>
<reference evidence="3" key="1">
    <citation type="journal article" date="2014" name="Science">
        <title>Nonhuman genetics. Genomic basis for the convergent evolution of electric organs.</title>
        <authorList>
            <person name="Gallant J.R."/>
            <person name="Traeger L.L."/>
            <person name="Volkening J.D."/>
            <person name="Moffett H."/>
            <person name="Chen P.H."/>
            <person name="Novina C.D."/>
            <person name="Phillips G.N.Jr."/>
            <person name="Anand R."/>
            <person name="Wells G.B."/>
            <person name="Pinch M."/>
            <person name="Guth R."/>
            <person name="Unguez G.A."/>
            <person name="Albert J.S."/>
            <person name="Zakon H.H."/>
            <person name="Samanta M.P."/>
            <person name="Sussman M.R."/>
        </authorList>
    </citation>
    <scope>NUCLEOTIDE SEQUENCE [LARGE SCALE GENOMIC DNA]</scope>
</reference>
<dbReference type="Gene3D" id="2.60.40.150">
    <property type="entry name" value="C2 domain"/>
    <property type="match status" value="1"/>
</dbReference>
<dbReference type="InterPro" id="IPR000008">
    <property type="entry name" value="C2_dom"/>
</dbReference>
<dbReference type="SUPFAM" id="SSF49562">
    <property type="entry name" value="C2 domain (Calcium/lipid-binding domain, CaLB)"/>
    <property type="match status" value="1"/>
</dbReference>
<dbReference type="GO" id="GO:0051607">
    <property type="term" value="P:defense response to virus"/>
    <property type="evidence" value="ECO:0007669"/>
    <property type="project" value="TreeGrafter"/>
</dbReference>
<dbReference type="Proteomes" id="UP000314983">
    <property type="component" value="Chromosome 8"/>
</dbReference>
<dbReference type="Pfam" id="PF00168">
    <property type="entry name" value="C2"/>
    <property type="match status" value="1"/>
</dbReference>
<accession>A0A4W4E061</accession>
<dbReference type="GO" id="GO:0001771">
    <property type="term" value="P:immunological synapse formation"/>
    <property type="evidence" value="ECO:0007669"/>
    <property type="project" value="TreeGrafter"/>
</dbReference>
<organism evidence="2 3">
    <name type="scientific">Electrophorus electricus</name>
    <name type="common">Electric eel</name>
    <name type="synonym">Gymnotus electricus</name>
    <dbReference type="NCBI Taxonomy" id="8005"/>
    <lineage>
        <taxon>Eukaryota</taxon>
        <taxon>Metazoa</taxon>
        <taxon>Chordata</taxon>
        <taxon>Craniata</taxon>
        <taxon>Vertebrata</taxon>
        <taxon>Euteleostomi</taxon>
        <taxon>Actinopterygii</taxon>
        <taxon>Neopterygii</taxon>
        <taxon>Teleostei</taxon>
        <taxon>Ostariophysi</taxon>
        <taxon>Gymnotiformes</taxon>
        <taxon>Gymnotoidei</taxon>
        <taxon>Gymnotidae</taxon>
        <taxon>Electrophorus</taxon>
    </lineage>
</organism>
<dbReference type="PANTHER" id="PTHR46096:SF5">
    <property type="entry name" value="PERFORIN 1.2 PRECURSOR-RELATED"/>
    <property type="match status" value="1"/>
</dbReference>
<protein>
    <recommendedName>
        <fullName evidence="1">C2 domain-containing protein</fullName>
    </recommendedName>
</protein>
<dbReference type="GO" id="GO:0016020">
    <property type="term" value="C:membrane"/>
    <property type="evidence" value="ECO:0007669"/>
    <property type="project" value="TreeGrafter"/>
</dbReference>
<dbReference type="OMA" id="RCKTENR"/>
<dbReference type="InterPro" id="IPR035892">
    <property type="entry name" value="C2_domain_sf"/>
</dbReference>